<dbReference type="Proteomes" id="UP000292704">
    <property type="component" value="Unassembled WGS sequence"/>
</dbReference>
<feature type="compositionally biased region" description="Basic and acidic residues" evidence="1">
    <location>
        <begin position="21"/>
        <end position="31"/>
    </location>
</feature>
<reference evidence="2 3" key="1">
    <citation type="submission" date="2019-02" db="EMBL/GenBank/DDBJ databases">
        <title>Genome analysis provides insights into bioremediation potentialities and Haloocin production by Natrinema altunense strain 4.1R isolated from Chott Douz in Tunisian desert.</title>
        <authorList>
            <person name="Najjari A."/>
            <person name="Youssef N."/>
            <person name="Ben Dhia O."/>
            <person name="Ferjani R."/>
            <person name="El Hidri D."/>
            <person name="Ouzari H.I."/>
            <person name="Cherif A."/>
        </authorList>
    </citation>
    <scope>NUCLEOTIDE SEQUENCE [LARGE SCALE GENOMIC DNA]</scope>
    <source>
        <strain evidence="2 3">4.1R</strain>
    </source>
</reference>
<protein>
    <recommendedName>
        <fullName evidence="4">Small CPxCG-related zinc finger protein</fullName>
    </recommendedName>
</protein>
<evidence type="ECO:0008006" key="4">
    <source>
        <dbReference type="Google" id="ProtNLM"/>
    </source>
</evidence>
<gene>
    <name evidence="2" type="ORF">ELS17_08635</name>
</gene>
<proteinExistence type="predicted"/>
<dbReference type="OrthoDB" id="193769at2157"/>
<feature type="region of interest" description="Disordered" evidence="1">
    <location>
        <begin position="1"/>
        <end position="49"/>
    </location>
</feature>
<accession>A0A482Y9L0</accession>
<sequence length="82" mass="8577">MRSGRDDHESDDTAADCDETATDRDSSTADRDDTDTDCDGSSPPDCPRCGEPIAFLTVSGPMTGSVSPCGCSVPPALVHRED</sequence>
<dbReference type="EMBL" id="SHMR01000001">
    <property type="protein sequence ID" value="RZH69467.1"/>
    <property type="molecule type" value="Genomic_DNA"/>
</dbReference>
<name>A0A482Y9L0_9EURY</name>
<dbReference type="AlphaFoldDB" id="A0A482Y9L0"/>
<feature type="compositionally biased region" description="Acidic residues" evidence="1">
    <location>
        <begin position="9"/>
        <end position="20"/>
    </location>
</feature>
<evidence type="ECO:0000313" key="2">
    <source>
        <dbReference type="EMBL" id="RZH69467.1"/>
    </source>
</evidence>
<feature type="compositionally biased region" description="Low complexity" evidence="1">
    <location>
        <begin position="39"/>
        <end position="49"/>
    </location>
</feature>
<organism evidence="2 3">
    <name type="scientific">Natrinema altunense</name>
    <dbReference type="NCBI Taxonomy" id="222984"/>
    <lineage>
        <taxon>Archaea</taxon>
        <taxon>Methanobacteriati</taxon>
        <taxon>Methanobacteriota</taxon>
        <taxon>Stenosarchaea group</taxon>
        <taxon>Halobacteria</taxon>
        <taxon>Halobacteriales</taxon>
        <taxon>Natrialbaceae</taxon>
        <taxon>Natrinema</taxon>
    </lineage>
</organism>
<evidence type="ECO:0000256" key="1">
    <source>
        <dbReference type="SAM" id="MobiDB-lite"/>
    </source>
</evidence>
<dbReference type="RefSeq" id="WP_130170302.1">
    <property type="nucleotide sequence ID" value="NZ_SHMR01000001.1"/>
</dbReference>
<comment type="caution">
    <text evidence="2">The sequence shown here is derived from an EMBL/GenBank/DDBJ whole genome shotgun (WGS) entry which is preliminary data.</text>
</comment>
<evidence type="ECO:0000313" key="3">
    <source>
        <dbReference type="Proteomes" id="UP000292704"/>
    </source>
</evidence>